<evidence type="ECO:0000256" key="4">
    <source>
        <dbReference type="ARBA" id="ARBA00022691"/>
    </source>
</evidence>
<dbReference type="CDD" id="cd02440">
    <property type="entry name" value="AdoMet_MTases"/>
    <property type="match status" value="1"/>
</dbReference>
<dbReference type="Gene3D" id="1.10.8.10">
    <property type="entry name" value="DNA helicase RuvA subunit, C-terminal domain"/>
    <property type="match status" value="1"/>
</dbReference>
<gene>
    <name evidence="8" type="primary">prmC_17</name>
    <name evidence="8" type="ORF">GALL_407100</name>
</gene>
<dbReference type="InterPro" id="IPR050320">
    <property type="entry name" value="N5-glutamine_MTase"/>
</dbReference>
<protein>
    <recommendedName>
        <fullName evidence="1">peptide chain release factor N(5)-glutamine methyltransferase</fullName>
        <ecNumber evidence="1">2.1.1.297</ecNumber>
    </recommendedName>
</protein>
<feature type="domain" description="Methyltransferase small" evidence="6">
    <location>
        <begin position="109"/>
        <end position="190"/>
    </location>
</feature>
<dbReference type="InterPro" id="IPR004556">
    <property type="entry name" value="HemK-like"/>
</dbReference>
<evidence type="ECO:0000313" key="8">
    <source>
        <dbReference type="EMBL" id="OIQ77597.1"/>
    </source>
</evidence>
<keyword evidence="3 8" id="KW-0808">Transferase</keyword>
<dbReference type="PROSITE" id="PS00092">
    <property type="entry name" value="N6_MTASE"/>
    <property type="match status" value="1"/>
</dbReference>
<dbReference type="InterPro" id="IPR040758">
    <property type="entry name" value="PrmC_N"/>
</dbReference>
<evidence type="ECO:0000256" key="5">
    <source>
        <dbReference type="ARBA" id="ARBA00048391"/>
    </source>
</evidence>
<dbReference type="Pfam" id="PF05175">
    <property type="entry name" value="MTS"/>
    <property type="match status" value="1"/>
</dbReference>
<dbReference type="Pfam" id="PF17827">
    <property type="entry name" value="PrmC_N"/>
    <property type="match status" value="1"/>
</dbReference>
<dbReference type="InterPro" id="IPR019874">
    <property type="entry name" value="RF_methyltr_PrmC"/>
</dbReference>
<proteinExistence type="predicted"/>
<accession>A0A1J5QNQ4</accession>
<dbReference type="AlphaFoldDB" id="A0A1J5QNQ4"/>
<dbReference type="PANTHER" id="PTHR18895:SF74">
    <property type="entry name" value="MTRF1L RELEASE FACTOR GLUTAMINE METHYLTRANSFERASE"/>
    <property type="match status" value="1"/>
</dbReference>
<dbReference type="EC" id="2.1.1.297" evidence="1"/>
<dbReference type="GO" id="GO:0032259">
    <property type="term" value="P:methylation"/>
    <property type="evidence" value="ECO:0007669"/>
    <property type="project" value="UniProtKB-KW"/>
</dbReference>
<comment type="catalytic activity">
    <reaction evidence="5">
        <text>L-glutaminyl-[peptide chain release factor] + S-adenosyl-L-methionine = N(5)-methyl-L-glutaminyl-[peptide chain release factor] + S-adenosyl-L-homocysteine + H(+)</text>
        <dbReference type="Rhea" id="RHEA:42896"/>
        <dbReference type="Rhea" id="RHEA-COMP:10271"/>
        <dbReference type="Rhea" id="RHEA-COMP:10272"/>
        <dbReference type="ChEBI" id="CHEBI:15378"/>
        <dbReference type="ChEBI" id="CHEBI:30011"/>
        <dbReference type="ChEBI" id="CHEBI:57856"/>
        <dbReference type="ChEBI" id="CHEBI:59789"/>
        <dbReference type="ChEBI" id="CHEBI:61891"/>
        <dbReference type="EC" id="2.1.1.297"/>
    </reaction>
</comment>
<evidence type="ECO:0000259" key="7">
    <source>
        <dbReference type="Pfam" id="PF17827"/>
    </source>
</evidence>
<organism evidence="8">
    <name type="scientific">mine drainage metagenome</name>
    <dbReference type="NCBI Taxonomy" id="410659"/>
    <lineage>
        <taxon>unclassified sequences</taxon>
        <taxon>metagenomes</taxon>
        <taxon>ecological metagenomes</taxon>
    </lineage>
</organism>
<evidence type="ECO:0000256" key="1">
    <source>
        <dbReference type="ARBA" id="ARBA00012771"/>
    </source>
</evidence>
<dbReference type="NCBIfam" id="TIGR00536">
    <property type="entry name" value="hemK_fam"/>
    <property type="match status" value="1"/>
</dbReference>
<keyword evidence="2 8" id="KW-0489">Methyltransferase</keyword>
<dbReference type="SUPFAM" id="SSF53335">
    <property type="entry name" value="S-adenosyl-L-methionine-dependent methyltransferases"/>
    <property type="match status" value="1"/>
</dbReference>
<name>A0A1J5QNQ4_9ZZZZ</name>
<evidence type="ECO:0000256" key="2">
    <source>
        <dbReference type="ARBA" id="ARBA00022603"/>
    </source>
</evidence>
<reference evidence="8" key="1">
    <citation type="submission" date="2016-10" db="EMBL/GenBank/DDBJ databases">
        <title>Sequence of Gallionella enrichment culture.</title>
        <authorList>
            <person name="Poehlein A."/>
            <person name="Muehling M."/>
            <person name="Daniel R."/>
        </authorList>
    </citation>
    <scope>NUCLEOTIDE SEQUENCE</scope>
</reference>
<dbReference type="EMBL" id="MLJW01001577">
    <property type="protein sequence ID" value="OIQ77597.1"/>
    <property type="molecule type" value="Genomic_DNA"/>
</dbReference>
<dbReference type="PANTHER" id="PTHR18895">
    <property type="entry name" value="HEMK METHYLTRANSFERASE"/>
    <property type="match status" value="1"/>
</dbReference>
<dbReference type="InterPro" id="IPR007848">
    <property type="entry name" value="Small_mtfrase_dom"/>
</dbReference>
<dbReference type="Gene3D" id="3.40.50.150">
    <property type="entry name" value="Vaccinia Virus protein VP39"/>
    <property type="match status" value="1"/>
</dbReference>
<dbReference type="GO" id="GO:0102559">
    <property type="term" value="F:peptide chain release factor N(5)-glutamine methyltransferase activity"/>
    <property type="evidence" value="ECO:0007669"/>
    <property type="project" value="UniProtKB-EC"/>
</dbReference>
<sequence length="281" mass="30057">MVASIREKLTQAARLLTEAGLQSPRVDAELIAAHVLDTSRGGVLTYDNFSPGQGEIFDALVVARATGVPLQYLLGVAHFREISLSVGPGVLIPRPETESVAQQAIEIAREKSSTVVDLGAGTGAIAISVALEAPTSKVYAVELEKDAYVWLARNVSALSPQVQIVNADVSEALHELDGTVDIVVANPPYVPTVTTLPSEIADFEPAAAIWGGNEDGTSVPSLFIAAASRLLRADGWLICEHSDTHAPQIAALMAVDFHHVTLHHDLNDRPRWTSGRRVERR</sequence>
<evidence type="ECO:0000256" key="3">
    <source>
        <dbReference type="ARBA" id="ARBA00022679"/>
    </source>
</evidence>
<feature type="domain" description="Release factor glutamine methyltransferase N-terminal" evidence="7">
    <location>
        <begin position="9"/>
        <end position="75"/>
    </location>
</feature>
<comment type="caution">
    <text evidence="8">The sequence shown here is derived from an EMBL/GenBank/DDBJ whole genome shotgun (WGS) entry which is preliminary data.</text>
</comment>
<keyword evidence="4" id="KW-0949">S-adenosyl-L-methionine</keyword>
<dbReference type="InterPro" id="IPR002052">
    <property type="entry name" value="DNA_methylase_N6_adenine_CS"/>
</dbReference>
<dbReference type="NCBIfam" id="TIGR03534">
    <property type="entry name" value="RF_mod_PrmC"/>
    <property type="match status" value="1"/>
</dbReference>
<evidence type="ECO:0000259" key="6">
    <source>
        <dbReference type="Pfam" id="PF05175"/>
    </source>
</evidence>
<dbReference type="GO" id="GO:0003676">
    <property type="term" value="F:nucleic acid binding"/>
    <property type="evidence" value="ECO:0007669"/>
    <property type="project" value="InterPro"/>
</dbReference>
<dbReference type="InterPro" id="IPR029063">
    <property type="entry name" value="SAM-dependent_MTases_sf"/>
</dbReference>